<accession>A0A165HVP8</accession>
<proteinExistence type="predicted"/>
<feature type="non-terminal residue" evidence="1">
    <location>
        <position position="1"/>
    </location>
</feature>
<dbReference type="Proteomes" id="UP000076871">
    <property type="component" value="Unassembled WGS sequence"/>
</dbReference>
<keyword evidence="2" id="KW-1185">Reference proteome</keyword>
<dbReference type="OrthoDB" id="2798752at2759"/>
<evidence type="ECO:0000313" key="1">
    <source>
        <dbReference type="EMBL" id="KZT12253.1"/>
    </source>
</evidence>
<dbReference type="GeneID" id="63820126"/>
<organism evidence="1 2">
    <name type="scientific">Laetiporus sulphureus 93-53</name>
    <dbReference type="NCBI Taxonomy" id="1314785"/>
    <lineage>
        <taxon>Eukaryota</taxon>
        <taxon>Fungi</taxon>
        <taxon>Dikarya</taxon>
        <taxon>Basidiomycota</taxon>
        <taxon>Agaricomycotina</taxon>
        <taxon>Agaricomycetes</taxon>
        <taxon>Polyporales</taxon>
        <taxon>Laetiporus</taxon>
    </lineage>
</organism>
<feature type="non-terminal residue" evidence="1">
    <location>
        <position position="145"/>
    </location>
</feature>
<dbReference type="AlphaFoldDB" id="A0A165HVP8"/>
<dbReference type="EMBL" id="KV427606">
    <property type="protein sequence ID" value="KZT12253.1"/>
    <property type="molecule type" value="Genomic_DNA"/>
</dbReference>
<protein>
    <submittedName>
        <fullName evidence="1">Uncharacterized protein</fullName>
    </submittedName>
</protein>
<evidence type="ECO:0000313" key="2">
    <source>
        <dbReference type="Proteomes" id="UP000076871"/>
    </source>
</evidence>
<gene>
    <name evidence="1" type="ORF">LAESUDRAFT_603543</name>
</gene>
<dbReference type="STRING" id="1314785.A0A165HVP8"/>
<dbReference type="RefSeq" id="XP_040769901.1">
    <property type="nucleotide sequence ID" value="XM_040903095.1"/>
</dbReference>
<reference evidence="1 2" key="1">
    <citation type="journal article" date="2016" name="Mol. Biol. Evol.">
        <title>Comparative Genomics of Early-Diverging Mushroom-Forming Fungi Provides Insights into the Origins of Lignocellulose Decay Capabilities.</title>
        <authorList>
            <person name="Nagy L.G."/>
            <person name="Riley R."/>
            <person name="Tritt A."/>
            <person name="Adam C."/>
            <person name="Daum C."/>
            <person name="Floudas D."/>
            <person name="Sun H."/>
            <person name="Yadav J.S."/>
            <person name="Pangilinan J."/>
            <person name="Larsson K.H."/>
            <person name="Matsuura K."/>
            <person name="Barry K."/>
            <person name="Labutti K."/>
            <person name="Kuo R."/>
            <person name="Ohm R.A."/>
            <person name="Bhattacharya S.S."/>
            <person name="Shirouzu T."/>
            <person name="Yoshinaga Y."/>
            <person name="Martin F.M."/>
            <person name="Grigoriev I.V."/>
            <person name="Hibbett D.S."/>
        </authorList>
    </citation>
    <scope>NUCLEOTIDE SEQUENCE [LARGE SCALE GENOMIC DNA]</scope>
    <source>
        <strain evidence="1 2">93-53</strain>
    </source>
</reference>
<sequence>PFKNGSIFHLLHWQYTGSNQKSEAEMQRLIDIITEPDFDANELKGVRIASEWKHVEAVTTADANGIFKPADGWKKASVKIPLPKEREEFPSEADAPMLNVPDVYHRSLLEIIKSVCMDDDASFYHWHPFMLYWRRPRPDSSDDGS</sequence>
<name>A0A165HVP8_9APHY</name>
<dbReference type="InParanoid" id="A0A165HVP8"/>